<dbReference type="AlphaFoldDB" id="S7PTP4"/>
<dbReference type="HOGENOM" id="CLU_2574109_0_0_1"/>
<protein>
    <submittedName>
        <fullName evidence="1">Uncharacterized protein</fullName>
    </submittedName>
</protein>
<organism evidence="1 2">
    <name type="scientific">Gloeophyllum trabeum (strain ATCC 11539 / FP-39264 / Madison 617)</name>
    <name type="common">Brown rot fungus</name>
    <dbReference type="NCBI Taxonomy" id="670483"/>
    <lineage>
        <taxon>Eukaryota</taxon>
        <taxon>Fungi</taxon>
        <taxon>Dikarya</taxon>
        <taxon>Basidiomycota</taxon>
        <taxon>Agaricomycotina</taxon>
        <taxon>Agaricomycetes</taxon>
        <taxon>Gloeophyllales</taxon>
        <taxon>Gloeophyllaceae</taxon>
        <taxon>Gloeophyllum</taxon>
    </lineage>
</organism>
<evidence type="ECO:0000313" key="2">
    <source>
        <dbReference type="Proteomes" id="UP000030669"/>
    </source>
</evidence>
<evidence type="ECO:0000313" key="1">
    <source>
        <dbReference type="EMBL" id="EPQ51156.1"/>
    </source>
</evidence>
<dbReference type="Proteomes" id="UP000030669">
    <property type="component" value="Unassembled WGS sequence"/>
</dbReference>
<sequence length="81" mass="9370">MLENMTVDWIGTSCSARLVEKMLESRARLDDDAGVPRLKSAQVIQNWTNGFHHKRHDWTIQGSGEIKHSGYTKTPWRIDNF</sequence>
<dbReference type="GeneID" id="19299569"/>
<dbReference type="EMBL" id="KB469312">
    <property type="protein sequence ID" value="EPQ51156.1"/>
    <property type="molecule type" value="Genomic_DNA"/>
</dbReference>
<gene>
    <name evidence="1" type="ORF">GLOTRDRAFT_112572</name>
</gene>
<dbReference type="KEGG" id="gtr:GLOTRDRAFT_112572"/>
<dbReference type="RefSeq" id="XP_007870582.1">
    <property type="nucleotide sequence ID" value="XM_007872391.1"/>
</dbReference>
<accession>S7PTP4</accession>
<proteinExistence type="predicted"/>
<reference evidence="1 2" key="1">
    <citation type="journal article" date="2012" name="Science">
        <title>The Paleozoic origin of enzymatic lignin decomposition reconstructed from 31 fungal genomes.</title>
        <authorList>
            <person name="Floudas D."/>
            <person name="Binder M."/>
            <person name="Riley R."/>
            <person name="Barry K."/>
            <person name="Blanchette R.A."/>
            <person name="Henrissat B."/>
            <person name="Martinez A.T."/>
            <person name="Otillar R."/>
            <person name="Spatafora J.W."/>
            <person name="Yadav J.S."/>
            <person name="Aerts A."/>
            <person name="Benoit I."/>
            <person name="Boyd A."/>
            <person name="Carlson A."/>
            <person name="Copeland A."/>
            <person name="Coutinho P.M."/>
            <person name="de Vries R.P."/>
            <person name="Ferreira P."/>
            <person name="Findley K."/>
            <person name="Foster B."/>
            <person name="Gaskell J."/>
            <person name="Glotzer D."/>
            <person name="Gorecki P."/>
            <person name="Heitman J."/>
            <person name="Hesse C."/>
            <person name="Hori C."/>
            <person name="Igarashi K."/>
            <person name="Jurgens J.A."/>
            <person name="Kallen N."/>
            <person name="Kersten P."/>
            <person name="Kohler A."/>
            <person name="Kuees U."/>
            <person name="Kumar T.K.A."/>
            <person name="Kuo A."/>
            <person name="LaButti K."/>
            <person name="Larrondo L.F."/>
            <person name="Lindquist E."/>
            <person name="Ling A."/>
            <person name="Lombard V."/>
            <person name="Lucas S."/>
            <person name="Lundell T."/>
            <person name="Martin R."/>
            <person name="McLaughlin D.J."/>
            <person name="Morgenstern I."/>
            <person name="Morin E."/>
            <person name="Murat C."/>
            <person name="Nagy L.G."/>
            <person name="Nolan M."/>
            <person name="Ohm R.A."/>
            <person name="Patyshakuliyeva A."/>
            <person name="Rokas A."/>
            <person name="Ruiz-Duenas F.J."/>
            <person name="Sabat G."/>
            <person name="Salamov A."/>
            <person name="Samejima M."/>
            <person name="Schmutz J."/>
            <person name="Slot J.C."/>
            <person name="St John F."/>
            <person name="Stenlid J."/>
            <person name="Sun H."/>
            <person name="Sun S."/>
            <person name="Syed K."/>
            <person name="Tsang A."/>
            <person name="Wiebenga A."/>
            <person name="Young D."/>
            <person name="Pisabarro A."/>
            <person name="Eastwood D.C."/>
            <person name="Martin F."/>
            <person name="Cullen D."/>
            <person name="Grigoriev I.V."/>
            <person name="Hibbett D.S."/>
        </authorList>
    </citation>
    <scope>NUCLEOTIDE SEQUENCE [LARGE SCALE GENOMIC DNA]</scope>
    <source>
        <strain evidence="1 2">ATCC 11539</strain>
    </source>
</reference>
<name>S7PTP4_GLOTA</name>
<keyword evidence="2" id="KW-1185">Reference proteome</keyword>